<dbReference type="GO" id="GO:0005829">
    <property type="term" value="C:cytosol"/>
    <property type="evidence" value="ECO:0007669"/>
    <property type="project" value="TreeGrafter"/>
</dbReference>
<dbReference type="FunFam" id="3.50.50.60:FF:000002">
    <property type="entry name" value="tRNA uridine 5-carboxymethylaminomethyl modification enzyme MnmG"/>
    <property type="match status" value="1"/>
</dbReference>
<dbReference type="EMBL" id="JADWDJ010000022">
    <property type="protein sequence ID" value="KAG5263065.1"/>
    <property type="molecule type" value="Genomic_DNA"/>
</dbReference>
<keyword evidence="3" id="KW-0285">Flavoprotein</keyword>
<dbReference type="InterPro" id="IPR044920">
    <property type="entry name" value="MnmG_C_subdom_sf"/>
</dbReference>
<dbReference type="Pfam" id="PF13932">
    <property type="entry name" value="SAM_GIDA_C"/>
    <property type="match status" value="1"/>
</dbReference>
<gene>
    <name evidence="14" type="ORF">AALO_G00282130</name>
</gene>
<dbReference type="GO" id="GO:0030488">
    <property type="term" value="P:tRNA methylation"/>
    <property type="evidence" value="ECO:0007669"/>
    <property type="project" value="TreeGrafter"/>
</dbReference>
<dbReference type="InterPro" id="IPR049312">
    <property type="entry name" value="GIDA_C_N"/>
</dbReference>
<name>A0AAV6FKJ8_9TELE</name>
<evidence type="ECO:0000256" key="5">
    <source>
        <dbReference type="ARBA" id="ARBA00051247"/>
    </source>
</evidence>
<comment type="similarity">
    <text evidence="2">Belongs to the MnmG family.</text>
</comment>
<keyword evidence="4" id="KW-0274">FAD</keyword>
<evidence type="ECO:0000256" key="10">
    <source>
        <dbReference type="ARBA" id="ARBA00083348"/>
    </source>
</evidence>
<dbReference type="InterPro" id="IPR026904">
    <property type="entry name" value="MnmG_C"/>
</dbReference>
<dbReference type="SUPFAM" id="SSF51905">
    <property type="entry name" value="FAD/NAD(P)-binding domain"/>
    <property type="match status" value="1"/>
</dbReference>
<evidence type="ECO:0000256" key="1">
    <source>
        <dbReference type="ARBA" id="ARBA00001974"/>
    </source>
</evidence>
<keyword evidence="15" id="KW-1185">Reference proteome</keyword>
<protein>
    <recommendedName>
        <fullName evidence="8">5-taurinomethyluridine-[tRNA] synthase subunit MTO1, mitochondrial</fullName>
    </recommendedName>
    <alternativeName>
        <fullName evidence="9">Mitochondrial tRNA translation optimization 1</fullName>
    </alternativeName>
    <alternativeName>
        <fullName evidence="10">Protein MTO1 homolog, mitochondrial</fullName>
    </alternativeName>
</protein>
<accession>A0AAV6FKJ8</accession>
<dbReference type="InterPro" id="IPR024977">
    <property type="entry name" value="Apc4-like_WD40_dom"/>
</dbReference>
<dbReference type="InterPro" id="IPR002218">
    <property type="entry name" value="MnmG-rel"/>
</dbReference>
<dbReference type="Pfam" id="PF01134">
    <property type="entry name" value="GIDA"/>
    <property type="match status" value="1"/>
</dbReference>
<comment type="function">
    <text evidence="6">Component of the GTPBP3-MTO1 complex that catalyzes the 5-taurinomethyluridine (taum(5)U) modification at the 34th wobble position (U34) of mitochondrial tRNAs (mt-tRNAs), which plays a role in mt-tRNA decoding and mitochondrial translation. Taum(5)U formation on mammalian mt-tRNA requires the presence of both GTPBP3-mediated GTPase activity and MTO1 catalytic activity.</text>
</comment>
<feature type="compositionally biased region" description="Low complexity" evidence="12">
    <location>
        <begin position="723"/>
        <end position="733"/>
    </location>
</feature>
<dbReference type="GO" id="GO:0005739">
    <property type="term" value="C:mitochondrion"/>
    <property type="evidence" value="ECO:0007669"/>
    <property type="project" value="GOC"/>
</dbReference>
<proteinExistence type="inferred from homology"/>
<evidence type="ECO:0000256" key="11">
    <source>
        <dbReference type="PROSITE-ProRule" id="PRU00221"/>
    </source>
</evidence>
<dbReference type="GO" id="GO:0070899">
    <property type="term" value="P:mitochondrial tRNA wobble uridine modification"/>
    <property type="evidence" value="ECO:0007669"/>
    <property type="project" value="UniProtKB-ARBA"/>
</dbReference>
<dbReference type="Pfam" id="PF12894">
    <property type="entry name" value="ANAPC4_WD40"/>
    <property type="match status" value="1"/>
</dbReference>
<comment type="subunit">
    <text evidence="7">Homodimer; forms a dimer in the presence of potassium. Interacts with GTPBP3; forms the GTPBP3-MTO1 complex composed of homodimers of GTPBP3 and MTO1.</text>
</comment>
<comment type="caution">
    <text evidence="14">The sequence shown here is derived from an EMBL/GenBank/DDBJ whole genome shotgun (WGS) entry which is preliminary data.</text>
</comment>
<evidence type="ECO:0000256" key="2">
    <source>
        <dbReference type="ARBA" id="ARBA00007653"/>
    </source>
</evidence>
<evidence type="ECO:0000256" key="4">
    <source>
        <dbReference type="ARBA" id="ARBA00022827"/>
    </source>
</evidence>
<evidence type="ECO:0000256" key="3">
    <source>
        <dbReference type="ARBA" id="ARBA00022630"/>
    </source>
</evidence>
<evidence type="ECO:0000256" key="6">
    <source>
        <dbReference type="ARBA" id="ARBA00056538"/>
    </source>
</evidence>
<evidence type="ECO:0000259" key="13">
    <source>
        <dbReference type="SMART" id="SM01228"/>
    </source>
</evidence>
<feature type="compositionally biased region" description="Basic and acidic residues" evidence="12">
    <location>
        <begin position="712"/>
        <end position="722"/>
    </location>
</feature>
<feature type="domain" description="tRNA uridine 5-carboxymethylaminomethyl modification enzyme C-terminal subdomain" evidence="13">
    <location>
        <begin position="578"/>
        <end position="650"/>
    </location>
</feature>
<dbReference type="GO" id="GO:0050660">
    <property type="term" value="F:flavin adenine dinucleotide binding"/>
    <property type="evidence" value="ECO:0007669"/>
    <property type="project" value="InterPro"/>
</dbReference>
<evidence type="ECO:0000256" key="9">
    <source>
        <dbReference type="ARBA" id="ARBA00079308"/>
    </source>
</evidence>
<dbReference type="Pfam" id="PF21680">
    <property type="entry name" value="GIDA_C_1st"/>
    <property type="match status" value="1"/>
</dbReference>
<dbReference type="SMART" id="SM00320">
    <property type="entry name" value="WD40"/>
    <property type="match status" value="6"/>
</dbReference>
<sequence>MLARRLLIRPHIIPYRYSRASSGLTRHQYDVIVVGGGHAGTEAAAAAARVGAETLLITQKIQTIGALSCNPSLGGVGKGQLVREVDALDGLMGRAGDWAGVHFSILNRSKGPAVWGPRAQLDRGRYREFIQAELLSTPRLTVVEGSVDELLVSELDANKPGKHKVTGMRMAGVDEPVQCSSVVLTTGTFLSGSLFMGQTTSPGGRMGDPPSCAGLSHTLREVLGLTVGRLRTGTPPRIVKETVDLSLATVQPPDKQPTPFSYANTRTHCPPEEQLVCYLTHTTPGVEKVVRESLHLNCHIQEDTKGPRYCPSIESRVLRFPGRRHQVWLEPEGLTSDLLYPQGLSMTMPPDVQLRLLREIPALRQAEMRTPGYGVQYDFVCPTQLFPSLQVKKAQGLFLAGQINGTTGYEEAAAQGLWAGVNAGRSALSLPPLSLSRTESYIGVLIDDLVSRGVTEPYRMFTSRAEFRTSLRPDNADLRLTPKGFEEAGCVSAERYAEALRVRKGLDEGLAALRSVCMSSTRWRDTLALTCISKTKSVTLSAEDILQYEDISFEMLASAIPDVFSPYLEFAQRLKIEVLYHSHCERQKREMERILEEESLRLPQDIDYLSLPTSLSQEVREILDRVRPDTLGAATRLPGMTPAAIVHLLNYVTKVPRRGRNAARGSVDSMQRVLCLDSVGVSEEEKTSPSVGIFLSEMSNGVVVAPVSIAEDAREKERHSEPDSLGSSGTDSDTYTESENEQPDSDQDPEKDMVPSSHLSALKSAKGEGLQKQPQQEIRIPTQPRTDENLHIHHVIECSCEVMSCQFNPEGTLLAVGMNDGTIKLYNPENGDFVKRIRDSSCYFASMPVTSIRFCRSGQSHSLLLATYASGHMRCWYVWGDECVWSVKEAVEGGKGEGHAQRQTLCMSVSCSNEQAASGGSDATIHLYDLATHQTLQIYKASSTRTLMDGHRLRVFALAFHPEREREFISGGWDNTVQFWDTRQPHAVRMLSGPHICGDALQIDPVTHQILTGSWRTDKTLEIWEYGSAEKVSEVLPDPYGNSKIYSCHWLGRDHIVAAGSQLNMLKVIHRHTLKTESRFMGLSSAVFSSAVCPAGKWAGLIAATSGNRVWLLDREGQRVKKNKQIE</sequence>
<dbReference type="PANTHER" id="PTHR11806">
    <property type="entry name" value="GLUCOSE INHIBITED DIVISION PROTEIN A"/>
    <property type="match status" value="1"/>
</dbReference>
<dbReference type="AlphaFoldDB" id="A0AAV6FKJ8"/>
<dbReference type="NCBIfam" id="TIGR00136">
    <property type="entry name" value="mnmG_gidA"/>
    <property type="match status" value="1"/>
</dbReference>
<reference evidence="14" key="1">
    <citation type="submission" date="2020-10" db="EMBL/GenBank/DDBJ databases">
        <title>Chromosome-scale genome assembly of the Allis shad, Alosa alosa.</title>
        <authorList>
            <person name="Margot Z."/>
            <person name="Christophe K."/>
            <person name="Cabau C."/>
            <person name="Louis A."/>
            <person name="Berthelot C."/>
            <person name="Parey E."/>
            <person name="Roest Crollius H."/>
            <person name="Montfort J."/>
            <person name="Robinson-Rechavi M."/>
            <person name="Bucao C."/>
            <person name="Bouchez O."/>
            <person name="Gislard M."/>
            <person name="Lluch J."/>
            <person name="Milhes M."/>
            <person name="Lampietro C."/>
            <person name="Lopez Roques C."/>
            <person name="Donnadieu C."/>
            <person name="Braasch I."/>
            <person name="Desvignes T."/>
            <person name="Postlethwait J."/>
            <person name="Bobe J."/>
            <person name="Guiguen Y."/>
        </authorList>
    </citation>
    <scope>NUCLEOTIDE SEQUENCE</scope>
    <source>
        <strain evidence="14">M-15738</strain>
        <tissue evidence="14">Blood</tissue>
    </source>
</reference>
<dbReference type="Pfam" id="PF00400">
    <property type="entry name" value="WD40"/>
    <property type="match status" value="1"/>
</dbReference>
<keyword evidence="11" id="KW-0853">WD repeat</keyword>
<dbReference type="InterPro" id="IPR004416">
    <property type="entry name" value="MnmG"/>
</dbReference>
<dbReference type="Proteomes" id="UP000823561">
    <property type="component" value="Chromosome 22"/>
</dbReference>
<dbReference type="Gene3D" id="2.130.10.10">
    <property type="entry name" value="YVTN repeat-like/Quinoprotein amine dehydrogenase"/>
    <property type="match status" value="2"/>
</dbReference>
<evidence type="ECO:0000256" key="12">
    <source>
        <dbReference type="SAM" id="MobiDB-lite"/>
    </source>
</evidence>
<dbReference type="InterPro" id="IPR015943">
    <property type="entry name" value="WD40/YVTN_repeat-like_dom_sf"/>
</dbReference>
<feature type="repeat" description="WD" evidence="11">
    <location>
        <begin position="802"/>
        <end position="836"/>
    </location>
</feature>
<evidence type="ECO:0000313" key="15">
    <source>
        <dbReference type="Proteomes" id="UP000823561"/>
    </source>
</evidence>
<dbReference type="Gene3D" id="3.50.50.60">
    <property type="entry name" value="FAD/NAD(P)-binding domain"/>
    <property type="match status" value="2"/>
</dbReference>
<evidence type="ECO:0000313" key="14">
    <source>
        <dbReference type="EMBL" id="KAG5263065.1"/>
    </source>
</evidence>
<dbReference type="PANTHER" id="PTHR11806:SF0">
    <property type="entry name" value="PROTEIN MTO1 HOMOLOG, MITOCHONDRIAL"/>
    <property type="match status" value="1"/>
</dbReference>
<dbReference type="InterPro" id="IPR036188">
    <property type="entry name" value="FAD/NAD-bd_sf"/>
</dbReference>
<evidence type="ECO:0000256" key="8">
    <source>
        <dbReference type="ARBA" id="ARBA00068446"/>
    </source>
</evidence>
<dbReference type="PROSITE" id="PS50082">
    <property type="entry name" value="WD_REPEATS_2"/>
    <property type="match status" value="2"/>
</dbReference>
<dbReference type="InterPro" id="IPR047001">
    <property type="entry name" value="MnmG_C_subdom"/>
</dbReference>
<dbReference type="SUPFAM" id="SSF50978">
    <property type="entry name" value="WD40 repeat-like"/>
    <property type="match status" value="1"/>
</dbReference>
<organism evidence="14 15">
    <name type="scientific">Alosa alosa</name>
    <name type="common">allis shad</name>
    <dbReference type="NCBI Taxonomy" id="278164"/>
    <lineage>
        <taxon>Eukaryota</taxon>
        <taxon>Metazoa</taxon>
        <taxon>Chordata</taxon>
        <taxon>Craniata</taxon>
        <taxon>Vertebrata</taxon>
        <taxon>Euteleostomi</taxon>
        <taxon>Actinopterygii</taxon>
        <taxon>Neopterygii</taxon>
        <taxon>Teleostei</taxon>
        <taxon>Clupei</taxon>
        <taxon>Clupeiformes</taxon>
        <taxon>Clupeoidei</taxon>
        <taxon>Clupeidae</taxon>
        <taxon>Alosa</taxon>
    </lineage>
</organism>
<comment type="cofactor">
    <cofactor evidence="1">
        <name>FAD</name>
        <dbReference type="ChEBI" id="CHEBI:57692"/>
    </cofactor>
</comment>
<dbReference type="FunFam" id="3.50.50.60:FF:000082">
    <property type="entry name" value="protein MTO1 homolog, mitochondrial isoform X1"/>
    <property type="match status" value="1"/>
</dbReference>
<feature type="compositionally biased region" description="Acidic residues" evidence="12">
    <location>
        <begin position="734"/>
        <end position="747"/>
    </location>
</feature>
<dbReference type="FunFam" id="1.10.150.570:FF:000001">
    <property type="entry name" value="tRNA uridine 5-carboxymethylaminomethyl modification enzyme MnmG"/>
    <property type="match status" value="1"/>
</dbReference>
<comment type="catalytic activity">
    <reaction evidence="5">
        <text>5,10-methylenetetrahydrofolate + uridine(34) in tRNA + taurine + GTP + A + H2O = 5-taurinomethyluridine(34) in tRNA + 7,8-dihydrofolate + GDP + AH2 + phosphate + H(+)</text>
        <dbReference type="Rhea" id="RHEA:83279"/>
        <dbReference type="Rhea" id="RHEA-COMP:11727"/>
        <dbReference type="Rhea" id="RHEA-COMP:11732"/>
        <dbReference type="ChEBI" id="CHEBI:12071"/>
        <dbReference type="ChEBI" id="CHEBI:13193"/>
        <dbReference type="ChEBI" id="CHEBI:15377"/>
        <dbReference type="ChEBI" id="CHEBI:15378"/>
        <dbReference type="ChEBI" id="CHEBI:17499"/>
        <dbReference type="ChEBI" id="CHEBI:37565"/>
        <dbReference type="ChEBI" id="CHEBI:43474"/>
        <dbReference type="ChEBI" id="CHEBI:57451"/>
        <dbReference type="ChEBI" id="CHEBI:58189"/>
        <dbReference type="ChEBI" id="CHEBI:65315"/>
        <dbReference type="ChEBI" id="CHEBI:87172"/>
        <dbReference type="ChEBI" id="CHEBI:507393"/>
    </reaction>
    <physiologicalReaction direction="left-to-right" evidence="5">
        <dbReference type="Rhea" id="RHEA:83280"/>
    </physiologicalReaction>
</comment>
<dbReference type="Gene3D" id="1.10.150.570">
    <property type="entry name" value="GidA associated domain, C-terminal subdomain"/>
    <property type="match status" value="1"/>
</dbReference>
<evidence type="ECO:0000256" key="7">
    <source>
        <dbReference type="ARBA" id="ARBA00061980"/>
    </source>
</evidence>
<dbReference type="InterPro" id="IPR036322">
    <property type="entry name" value="WD40_repeat_dom_sf"/>
</dbReference>
<feature type="region of interest" description="Disordered" evidence="12">
    <location>
        <begin position="712"/>
        <end position="786"/>
    </location>
</feature>
<dbReference type="InterPro" id="IPR040131">
    <property type="entry name" value="MnmG_N"/>
</dbReference>
<feature type="repeat" description="WD" evidence="11">
    <location>
        <begin position="948"/>
        <end position="990"/>
    </location>
</feature>
<dbReference type="SMART" id="SM01228">
    <property type="entry name" value="GIDA_assoc_3"/>
    <property type="match status" value="1"/>
</dbReference>
<dbReference type="InterPro" id="IPR001680">
    <property type="entry name" value="WD40_rpt"/>
</dbReference>
<dbReference type="PROSITE" id="PS50294">
    <property type="entry name" value="WD_REPEATS_REGION"/>
    <property type="match status" value="1"/>
</dbReference>